<evidence type="ECO:0000256" key="1">
    <source>
        <dbReference type="ARBA" id="ARBA00022723"/>
    </source>
</evidence>
<dbReference type="PROSITE" id="PS00196">
    <property type="entry name" value="COPPER_BLUE"/>
    <property type="match status" value="1"/>
</dbReference>
<protein>
    <recommendedName>
        <fullName evidence="4">Plantacyanin</fullName>
    </recommendedName>
</protein>
<sequence length="127" mass="14226">MAQERGSAMATRGILMLVLLCFTIQCEVAQAKHYTVGGLTGWTFEVESWPKGKNFMAGDVLVFRYLPTAHNVLKVNHHGYRFCTVPKGSFITRTGNDHIKLVKGMNYFICNLPGHCPNGMRMAIYAK</sequence>
<dbReference type="Proteomes" id="UP001141806">
    <property type="component" value="Unassembled WGS sequence"/>
</dbReference>
<accession>A0A9Q0GUP4</accession>
<dbReference type="EMBL" id="JAMYWD010000012">
    <property type="protein sequence ID" value="KAJ4954133.1"/>
    <property type="molecule type" value="Genomic_DNA"/>
</dbReference>
<dbReference type="GO" id="GO:0009055">
    <property type="term" value="F:electron transfer activity"/>
    <property type="evidence" value="ECO:0007669"/>
    <property type="project" value="InterPro"/>
</dbReference>
<evidence type="ECO:0000256" key="5">
    <source>
        <dbReference type="SAM" id="SignalP"/>
    </source>
</evidence>
<evidence type="ECO:0000256" key="4">
    <source>
        <dbReference type="ARBA" id="ARBA00082491"/>
    </source>
</evidence>
<evidence type="ECO:0000259" key="6">
    <source>
        <dbReference type="PROSITE" id="PS51485"/>
    </source>
</evidence>
<dbReference type="GO" id="GO:0005886">
    <property type="term" value="C:plasma membrane"/>
    <property type="evidence" value="ECO:0007669"/>
    <property type="project" value="TreeGrafter"/>
</dbReference>
<dbReference type="Pfam" id="PF02298">
    <property type="entry name" value="Cu_bind_like"/>
    <property type="match status" value="1"/>
</dbReference>
<dbReference type="InterPro" id="IPR028871">
    <property type="entry name" value="BlueCu_1_BS"/>
</dbReference>
<keyword evidence="2" id="KW-0186">Copper</keyword>
<feature type="chain" id="PRO_5040500646" description="Plantacyanin" evidence="5">
    <location>
        <begin position="32"/>
        <end position="127"/>
    </location>
</feature>
<dbReference type="AlphaFoldDB" id="A0A9Q0GUP4"/>
<keyword evidence="3" id="KW-1015">Disulfide bond</keyword>
<comment type="caution">
    <text evidence="7">The sequence shown here is derived from an EMBL/GenBank/DDBJ whole genome shotgun (WGS) entry which is preliminary data.</text>
</comment>
<feature type="domain" description="Phytocyanin" evidence="6">
    <location>
        <begin position="32"/>
        <end position="127"/>
    </location>
</feature>
<dbReference type="InterPro" id="IPR039391">
    <property type="entry name" value="Phytocyanin-like"/>
</dbReference>
<keyword evidence="5" id="KW-0732">Signal</keyword>
<dbReference type="PROSITE" id="PS51485">
    <property type="entry name" value="PHYTOCYANIN"/>
    <property type="match status" value="1"/>
</dbReference>
<dbReference type="InterPro" id="IPR008972">
    <property type="entry name" value="Cupredoxin"/>
</dbReference>
<evidence type="ECO:0000313" key="7">
    <source>
        <dbReference type="EMBL" id="KAJ4954133.1"/>
    </source>
</evidence>
<dbReference type="PANTHER" id="PTHR33021">
    <property type="entry name" value="BLUE COPPER PROTEIN"/>
    <property type="match status" value="1"/>
</dbReference>
<evidence type="ECO:0000256" key="2">
    <source>
        <dbReference type="ARBA" id="ARBA00023008"/>
    </source>
</evidence>
<dbReference type="OrthoDB" id="1934652at2759"/>
<evidence type="ECO:0000256" key="3">
    <source>
        <dbReference type="ARBA" id="ARBA00023157"/>
    </source>
</evidence>
<evidence type="ECO:0000313" key="8">
    <source>
        <dbReference type="Proteomes" id="UP001141806"/>
    </source>
</evidence>
<dbReference type="InterPro" id="IPR003245">
    <property type="entry name" value="Phytocyanin_dom"/>
</dbReference>
<gene>
    <name evidence="7" type="ORF">NE237_030965</name>
</gene>
<organism evidence="7 8">
    <name type="scientific">Protea cynaroides</name>
    <dbReference type="NCBI Taxonomy" id="273540"/>
    <lineage>
        <taxon>Eukaryota</taxon>
        <taxon>Viridiplantae</taxon>
        <taxon>Streptophyta</taxon>
        <taxon>Embryophyta</taxon>
        <taxon>Tracheophyta</taxon>
        <taxon>Spermatophyta</taxon>
        <taxon>Magnoliopsida</taxon>
        <taxon>Proteales</taxon>
        <taxon>Proteaceae</taxon>
        <taxon>Protea</taxon>
    </lineage>
</organism>
<dbReference type="FunFam" id="2.60.40.420:FF:000013">
    <property type="entry name" value="basic blue protein-like"/>
    <property type="match status" value="1"/>
</dbReference>
<dbReference type="Gene3D" id="2.60.40.420">
    <property type="entry name" value="Cupredoxins - blue copper proteins"/>
    <property type="match status" value="1"/>
</dbReference>
<reference evidence="7" key="1">
    <citation type="journal article" date="2023" name="Plant J.">
        <title>The genome of the king protea, Protea cynaroides.</title>
        <authorList>
            <person name="Chang J."/>
            <person name="Duong T.A."/>
            <person name="Schoeman C."/>
            <person name="Ma X."/>
            <person name="Roodt D."/>
            <person name="Barker N."/>
            <person name="Li Z."/>
            <person name="Van de Peer Y."/>
            <person name="Mizrachi E."/>
        </authorList>
    </citation>
    <scope>NUCLEOTIDE SEQUENCE</scope>
    <source>
        <tissue evidence="7">Young leaves</tissue>
    </source>
</reference>
<dbReference type="InterPro" id="IPR041844">
    <property type="entry name" value="Plantacyanin"/>
</dbReference>
<dbReference type="GO" id="GO:0046872">
    <property type="term" value="F:metal ion binding"/>
    <property type="evidence" value="ECO:0007669"/>
    <property type="project" value="UniProtKB-KW"/>
</dbReference>
<proteinExistence type="predicted"/>
<dbReference type="SUPFAM" id="SSF49503">
    <property type="entry name" value="Cupredoxins"/>
    <property type="match status" value="1"/>
</dbReference>
<keyword evidence="8" id="KW-1185">Reference proteome</keyword>
<dbReference type="CDD" id="cd11013">
    <property type="entry name" value="Plantacyanin"/>
    <property type="match status" value="1"/>
</dbReference>
<keyword evidence="1" id="KW-0479">Metal-binding</keyword>
<feature type="signal peptide" evidence="5">
    <location>
        <begin position="1"/>
        <end position="31"/>
    </location>
</feature>
<name>A0A9Q0GUP4_9MAGN</name>
<dbReference type="PANTHER" id="PTHR33021:SF9">
    <property type="entry name" value="PUTATIVE, EXPRESSED-RELATED"/>
    <property type="match status" value="1"/>
</dbReference>